<comment type="function">
    <text evidence="5">This is one of the proteins that binds to the 5S RNA in the ribosome where it forms part of the central protuberance.</text>
</comment>
<organism evidence="9 10">
    <name type="scientific">Terribacillus aidingensis</name>
    <dbReference type="NCBI Taxonomy" id="586416"/>
    <lineage>
        <taxon>Bacteria</taxon>
        <taxon>Bacillati</taxon>
        <taxon>Bacillota</taxon>
        <taxon>Bacilli</taxon>
        <taxon>Bacillales</taxon>
        <taxon>Bacillaceae</taxon>
        <taxon>Terribacillus</taxon>
    </lineage>
</organism>
<proteinExistence type="inferred from homology"/>
<keyword evidence="10" id="KW-1185">Reference proteome</keyword>
<evidence type="ECO:0000256" key="1">
    <source>
        <dbReference type="ARBA" id="ARBA00022730"/>
    </source>
</evidence>
<evidence type="ECO:0000256" key="5">
    <source>
        <dbReference type="HAMAP-Rule" id="MF_01334"/>
    </source>
</evidence>
<dbReference type="InterPro" id="IPR037121">
    <property type="entry name" value="Ribosomal_bL25_C"/>
</dbReference>
<evidence type="ECO:0000313" key="10">
    <source>
        <dbReference type="Proteomes" id="UP000219356"/>
    </source>
</evidence>
<dbReference type="Pfam" id="PF14693">
    <property type="entry name" value="Ribosomal_TL5_C"/>
    <property type="match status" value="1"/>
</dbReference>
<dbReference type="CDD" id="cd00495">
    <property type="entry name" value="Ribosomal_L25_TL5_CTC"/>
    <property type="match status" value="1"/>
</dbReference>
<feature type="domain" description="Large ribosomal subunit protein bL25 beta" evidence="8">
    <location>
        <begin position="102"/>
        <end position="182"/>
    </location>
</feature>
<dbReference type="STRING" id="586416.GZ22_11370"/>
<dbReference type="SUPFAM" id="SSF50715">
    <property type="entry name" value="Ribosomal protein L25-like"/>
    <property type="match status" value="1"/>
</dbReference>
<evidence type="ECO:0000313" key="9">
    <source>
        <dbReference type="EMBL" id="SNZ18229.1"/>
    </source>
</evidence>
<dbReference type="AlphaFoldDB" id="A0A285P902"/>
<feature type="domain" description="Large ribosomal subunit protein bL25 L25" evidence="7">
    <location>
        <begin position="6"/>
        <end position="92"/>
    </location>
</feature>
<dbReference type="PANTHER" id="PTHR33284:SF1">
    <property type="entry name" value="RIBOSOMAL PROTEIN L25_GLN-TRNA SYNTHETASE, ANTI-CODON-BINDING DOMAIN-CONTAINING PROTEIN"/>
    <property type="match status" value="1"/>
</dbReference>
<sequence length="212" mass="22896">MMAVKLKANRRDNHTRSYLNELREEGIIPAIVYGNGKEPVSVAVDSIDLLKTVRDEGKNAVISLDITGDAVDVMLHDYQTDPLKDRILHADFFVVNMSEARTVEVPIQLEGDAPGSKEGGVLQQPLYDLEISAKPNDIPDHISVDVSKLEVGDSISVGDLPSNGTYEILTDADTTIATVTAPTAEIESDDTTTGDASDVEATEEGSKNDKEE</sequence>
<dbReference type="InterPro" id="IPR011035">
    <property type="entry name" value="Ribosomal_bL25/Gln-tRNA_synth"/>
</dbReference>
<dbReference type="InterPro" id="IPR029751">
    <property type="entry name" value="Ribosomal_L25_dom"/>
</dbReference>
<reference evidence="10" key="1">
    <citation type="submission" date="2017-09" db="EMBL/GenBank/DDBJ databases">
        <authorList>
            <person name="Varghese N."/>
            <person name="Submissions S."/>
        </authorList>
    </citation>
    <scope>NUCLEOTIDE SEQUENCE [LARGE SCALE GENOMIC DNA]</scope>
    <source>
        <strain evidence="10">CGMCC 1.8913</strain>
    </source>
</reference>
<evidence type="ECO:0000259" key="8">
    <source>
        <dbReference type="Pfam" id="PF14693"/>
    </source>
</evidence>
<keyword evidence="2 5" id="KW-0694">RNA-binding</keyword>
<dbReference type="Gene3D" id="2.170.120.20">
    <property type="entry name" value="Ribosomal protein L25, beta domain"/>
    <property type="match status" value="1"/>
</dbReference>
<keyword evidence="1 5" id="KW-0699">rRNA-binding</keyword>
<dbReference type="EMBL" id="OBEK01000009">
    <property type="protein sequence ID" value="SNZ18229.1"/>
    <property type="molecule type" value="Genomic_DNA"/>
</dbReference>
<evidence type="ECO:0000259" key="7">
    <source>
        <dbReference type="Pfam" id="PF01386"/>
    </source>
</evidence>
<dbReference type="InterPro" id="IPR001021">
    <property type="entry name" value="Ribosomal_bL25_long"/>
</dbReference>
<feature type="compositionally biased region" description="Acidic residues" evidence="6">
    <location>
        <begin position="186"/>
        <end position="203"/>
    </location>
</feature>
<protein>
    <recommendedName>
        <fullName evidence="5">Large ribosomal subunit protein bL25</fullName>
    </recommendedName>
    <alternativeName>
        <fullName evidence="5">General stress protein CTC</fullName>
    </alternativeName>
</protein>
<feature type="region of interest" description="Disordered" evidence="6">
    <location>
        <begin position="180"/>
        <end position="212"/>
    </location>
</feature>
<dbReference type="InterPro" id="IPR020056">
    <property type="entry name" value="Rbsml_bL25/Gln-tRNA_synth_N"/>
</dbReference>
<evidence type="ECO:0000256" key="4">
    <source>
        <dbReference type="ARBA" id="ARBA00023274"/>
    </source>
</evidence>
<comment type="subunit">
    <text evidence="5">Part of the 50S ribosomal subunit; part of the 5S rRNA/L5/L18/L25 subcomplex. Contacts the 5S rRNA. Binds to the 5S rRNA independently of L5 and L18.</text>
</comment>
<evidence type="ECO:0000256" key="6">
    <source>
        <dbReference type="SAM" id="MobiDB-lite"/>
    </source>
</evidence>
<dbReference type="HAMAP" id="MF_01334">
    <property type="entry name" value="Ribosomal_bL25_CTC"/>
    <property type="match status" value="1"/>
</dbReference>
<dbReference type="PANTHER" id="PTHR33284">
    <property type="entry name" value="RIBOSOMAL PROTEIN L25/GLN-TRNA SYNTHETASE, ANTI-CODON-BINDING DOMAIN-CONTAINING PROTEIN"/>
    <property type="match status" value="1"/>
</dbReference>
<dbReference type="GO" id="GO:0022625">
    <property type="term" value="C:cytosolic large ribosomal subunit"/>
    <property type="evidence" value="ECO:0007669"/>
    <property type="project" value="TreeGrafter"/>
</dbReference>
<dbReference type="InterPro" id="IPR020057">
    <property type="entry name" value="Ribosomal_bL25_b-dom"/>
</dbReference>
<name>A0A285P902_9BACI</name>
<evidence type="ECO:0000256" key="2">
    <source>
        <dbReference type="ARBA" id="ARBA00022884"/>
    </source>
</evidence>
<comment type="similarity">
    <text evidence="5">Belongs to the bacterial ribosomal protein bL25 family. CTC subfamily.</text>
</comment>
<keyword evidence="4 5" id="KW-0687">Ribonucleoprotein</keyword>
<keyword evidence="3 5" id="KW-0689">Ribosomal protein</keyword>
<dbReference type="InterPro" id="IPR020930">
    <property type="entry name" value="Ribosomal_uL5_bac-type"/>
</dbReference>
<dbReference type="Pfam" id="PF01386">
    <property type="entry name" value="Ribosomal_L25p"/>
    <property type="match status" value="1"/>
</dbReference>
<dbReference type="Proteomes" id="UP000219356">
    <property type="component" value="Unassembled WGS sequence"/>
</dbReference>
<dbReference type="Gene3D" id="2.40.240.10">
    <property type="entry name" value="Ribosomal Protein L25, Chain P"/>
    <property type="match status" value="1"/>
</dbReference>
<dbReference type="NCBIfam" id="NF004133">
    <property type="entry name" value="PRK05618.2-4"/>
    <property type="match status" value="1"/>
</dbReference>
<dbReference type="GO" id="GO:0006412">
    <property type="term" value="P:translation"/>
    <property type="evidence" value="ECO:0007669"/>
    <property type="project" value="UniProtKB-UniRule"/>
</dbReference>
<dbReference type="NCBIfam" id="TIGR00731">
    <property type="entry name" value="bL25_bact_ctc"/>
    <property type="match status" value="1"/>
</dbReference>
<dbReference type="GO" id="GO:0008097">
    <property type="term" value="F:5S rRNA binding"/>
    <property type="evidence" value="ECO:0007669"/>
    <property type="project" value="InterPro"/>
</dbReference>
<accession>A0A285P902</accession>
<dbReference type="GO" id="GO:0003735">
    <property type="term" value="F:structural constituent of ribosome"/>
    <property type="evidence" value="ECO:0007669"/>
    <property type="project" value="InterPro"/>
</dbReference>
<gene>
    <name evidence="5" type="primary">rplY</name>
    <name evidence="5" type="synonym">ctc</name>
    <name evidence="9" type="ORF">SAMN05421503_3535</name>
</gene>
<evidence type="ECO:0000256" key="3">
    <source>
        <dbReference type="ARBA" id="ARBA00022980"/>
    </source>
</evidence>